<evidence type="ECO:0000313" key="6">
    <source>
        <dbReference type="RefSeq" id="XP_010274712.1"/>
    </source>
</evidence>
<dbReference type="CDD" id="cd00051">
    <property type="entry name" value="EFh"/>
    <property type="match status" value="2"/>
</dbReference>
<dbReference type="AlphaFoldDB" id="A0A1U8BDI9"/>
<dbReference type="KEGG" id="nnu:104609957"/>
<dbReference type="RefSeq" id="XP_010274712.1">
    <property type="nucleotide sequence ID" value="XM_010276410.2"/>
</dbReference>
<dbReference type="Proteomes" id="UP000189703">
    <property type="component" value="Unplaced"/>
</dbReference>
<evidence type="ECO:0000256" key="3">
    <source>
        <dbReference type="ARBA" id="ARBA00022737"/>
    </source>
</evidence>
<dbReference type="InterPro" id="IPR002048">
    <property type="entry name" value="EF_hand_dom"/>
</dbReference>
<protein>
    <submittedName>
        <fullName evidence="6">Calcium-binding allergen Ole e 8</fullName>
    </submittedName>
</protein>
<dbReference type="GeneID" id="104609957"/>
<organism evidence="5 6">
    <name type="scientific">Nelumbo nucifera</name>
    <name type="common">Sacred lotus</name>
    <dbReference type="NCBI Taxonomy" id="4432"/>
    <lineage>
        <taxon>Eukaryota</taxon>
        <taxon>Viridiplantae</taxon>
        <taxon>Streptophyta</taxon>
        <taxon>Embryophyta</taxon>
        <taxon>Tracheophyta</taxon>
        <taxon>Spermatophyta</taxon>
        <taxon>Magnoliopsida</taxon>
        <taxon>Proteales</taxon>
        <taxon>Nelumbonaceae</taxon>
        <taxon>Nelumbo</taxon>
    </lineage>
</organism>
<reference evidence="6" key="1">
    <citation type="submission" date="2025-08" db="UniProtKB">
        <authorList>
            <consortium name="RefSeq"/>
        </authorList>
    </citation>
    <scope>IDENTIFICATION</scope>
</reference>
<evidence type="ECO:0000256" key="1">
    <source>
        <dbReference type="ARBA" id="ARBA00003291"/>
    </source>
</evidence>
<dbReference type="PROSITE" id="PS00018">
    <property type="entry name" value="EF_HAND_1"/>
    <property type="match status" value="4"/>
</dbReference>
<dbReference type="Gene3D" id="1.10.238.10">
    <property type="entry name" value="EF-hand"/>
    <property type="match status" value="2"/>
</dbReference>
<dbReference type="GO" id="GO:0005509">
    <property type="term" value="F:calcium ion binding"/>
    <property type="evidence" value="ECO:0007669"/>
    <property type="project" value="InterPro"/>
</dbReference>
<keyword evidence="4" id="KW-0106">Calcium</keyword>
<name>A0A1U8BDI9_NELNU</name>
<dbReference type="SUPFAM" id="SSF47473">
    <property type="entry name" value="EF-hand"/>
    <property type="match status" value="1"/>
</dbReference>
<accession>A0A1U8BDI9</accession>
<keyword evidence="2" id="KW-0479">Metal-binding</keyword>
<dbReference type="STRING" id="4432.A0A1U8BDI9"/>
<dbReference type="SMART" id="SM00054">
    <property type="entry name" value="EFh"/>
    <property type="match status" value="4"/>
</dbReference>
<evidence type="ECO:0000256" key="4">
    <source>
        <dbReference type="ARBA" id="ARBA00022837"/>
    </source>
</evidence>
<dbReference type="OrthoDB" id="26525at2759"/>
<dbReference type="PROSITE" id="PS50222">
    <property type="entry name" value="EF_HAND_2"/>
    <property type="match status" value="4"/>
</dbReference>
<dbReference type="InterPro" id="IPR039647">
    <property type="entry name" value="EF_hand_pair_protein_CML-like"/>
</dbReference>
<dbReference type="InterPro" id="IPR018247">
    <property type="entry name" value="EF_Hand_1_Ca_BS"/>
</dbReference>
<dbReference type="PANTHER" id="PTHR10891">
    <property type="entry name" value="EF-HAND CALCIUM-BINDING DOMAIN CONTAINING PROTEIN"/>
    <property type="match status" value="1"/>
</dbReference>
<dbReference type="OMA" id="QTIDICF"/>
<dbReference type="FunFam" id="1.10.238.10:FF:000336">
    <property type="entry name" value="HLH domain-containing protein"/>
    <property type="match status" value="1"/>
</dbReference>
<sequence length="163" mass="18085">MSKKSGSSIALDAEKREEIERVFRRFDMNGDGKISSKELGDVLRALGTEVSADEVKRMMEEMDTDGDGFIDLNEFADFHSSMIGEKKSGDELSELKDAFDLYDKDKNGLISAVELQMVLNGLGEPYTVDDCRRMISSIDADGDGNVSFEEFKVMMNNGRASAQ</sequence>
<keyword evidence="5" id="KW-1185">Reference proteome</keyword>
<proteinExistence type="predicted"/>
<gene>
    <name evidence="6" type="primary">LOC104609957</name>
</gene>
<dbReference type="InterPro" id="IPR011992">
    <property type="entry name" value="EF-hand-dom_pair"/>
</dbReference>
<dbReference type="FunFam" id="1.10.238.10:FF:000089">
    <property type="entry name" value="calmodulin-like protein 3"/>
    <property type="match status" value="1"/>
</dbReference>
<evidence type="ECO:0000256" key="2">
    <source>
        <dbReference type="ARBA" id="ARBA00022723"/>
    </source>
</evidence>
<dbReference type="Pfam" id="PF13499">
    <property type="entry name" value="EF-hand_7"/>
    <property type="match status" value="2"/>
</dbReference>
<evidence type="ECO:0000313" key="5">
    <source>
        <dbReference type="Proteomes" id="UP000189703"/>
    </source>
</evidence>
<dbReference type="eggNOG" id="KOG0027">
    <property type="taxonomic scope" value="Eukaryota"/>
</dbReference>
<keyword evidence="3" id="KW-0677">Repeat</keyword>
<comment type="function">
    <text evidence="1">Potential calcium sensor.</text>
</comment>